<dbReference type="Pfam" id="PF26109">
    <property type="entry name" value="WHD_BrxR"/>
    <property type="match status" value="1"/>
</dbReference>
<dbReference type="EMBL" id="UOFS01000014">
    <property type="protein sequence ID" value="VAW94213.1"/>
    <property type="molecule type" value="Genomic_DNA"/>
</dbReference>
<accession>A0A3B1A257</accession>
<evidence type="ECO:0000313" key="4">
    <source>
        <dbReference type="EMBL" id="VAW94213.1"/>
    </source>
</evidence>
<feature type="domain" description="DNA-binding transcriptional repressor CapW C-terminal dimerisation" evidence="2">
    <location>
        <begin position="224"/>
        <end position="299"/>
    </location>
</feature>
<reference evidence="4" key="1">
    <citation type="submission" date="2018-06" db="EMBL/GenBank/DDBJ databases">
        <authorList>
            <person name="Zhirakovskaya E."/>
        </authorList>
    </citation>
    <scope>NUCLEOTIDE SEQUENCE</scope>
</reference>
<protein>
    <submittedName>
        <fullName evidence="4">Uncharacterized protein</fullName>
    </submittedName>
</protein>
<dbReference type="InterPro" id="IPR059019">
    <property type="entry name" value="WHD_CapW"/>
</dbReference>
<organism evidence="4">
    <name type="scientific">hydrothermal vent metagenome</name>
    <dbReference type="NCBI Taxonomy" id="652676"/>
    <lineage>
        <taxon>unclassified sequences</taxon>
        <taxon>metagenomes</taxon>
        <taxon>ecological metagenomes</taxon>
    </lineage>
</organism>
<dbReference type="PANTHER" id="PTHR34580">
    <property type="match status" value="1"/>
</dbReference>
<feature type="domain" description="WYL" evidence="1">
    <location>
        <begin position="136"/>
        <end position="204"/>
    </location>
</feature>
<dbReference type="Pfam" id="PF26107">
    <property type="entry name" value="BrxR_CTD"/>
    <property type="match status" value="1"/>
</dbReference>
<dbReference type="Pfam" id="PF13280">
    <property type="entry name" value="WYL"/>
    <property type="match status" value="1"/>
</dbReference>
<dbReference type="PROSITE" id="PS52050">
    <property type="entry name" value="WYL"/>
    <property type="match status" value="1"/>
</dbReference>
<feature type="domain" description="DNA-binding transcriptional repressor CapW winged helix-turn-helix" evidence="3">
    <location>
        <begin position="15"/>
        <end position="94"/>
    </location>
</feature>
<evidence type="ECO:0000259" key="1">
    <source>
        <dbReference type="Pfam" id="PF13280"/>
    </source>
</evidence>
<dbReference type="PIRSF" id="PIRSF015558">
    <property type="entry name" value="Txn_reg_DeoR_prd"/>
    <property type="match status" value="1"/>
</dbReference>
<gene>
    <name evidence="4" type="ORF">MNBD_GAMMA22-2182</name>
</gene>
<dbReference type="InterPro" id="IPR016634">
    <property type="entry name" value="CapW-like"/>
</dbReference>
<dbReference type="InterPro" id="IPR026881">
    <property type="entry name" value="WYL_dom"/>
</dbReference>
<name>A0A3B1A257_9ZZZZ</name>
<dbReference type="PANTHER" id="PTHR34580:SF3">
    <property type="entry name" value="PROTEIN PAFB"/>
    <property type="match status" value="1"/>
</dbReference>
<dbReference type="InterPro" id="IPR051534">
    <property type="entry name" value="CBASS_pafABC_assoc_protein"/>
</dbReference>
<dbReference type="AlphaFoldDB" id="A0A3B1A257"/>
<dbReference type="InterPro" id="IPR059020">
    <property type="entry name" value="CapW_CTD"/>
</dbReference>
<evidence type="ECO:0000259" key="3">
    <source>
        <dbReference type="Pfam" id="PF26109"/>
    </source>
</evidence>
<proteinExistence type="predicted"/>
<evidence type="ECO:0000259" key="2">
    <source>
        <dbReference type="Pfam" id="PF26107"/>
    </source>
</evidence>
<sequence>MITPPKMANEVKWATRQRYQYIEVMAFYTGVITRKDVARTFAISDAAATKDLKAYGLVAPNNLTYKQNVFGFVPSDSFVAMFADLSPQVVLSMFSANLAVRGNPTATEPNTHQNWIYGLTVDQLPLPTRLPDKNICAQLVRAISNKQKLQVQYLSLSDITENTKTRIIEPHSLVDNGLRWHVRAYNEDSYDFRDFVLSRIIAATLINVDAESSAKYDDDWSEYVTLKLKPHPKLSLQKQQSLLYDFNVLENDDNKGLIELAVRRALVAYVLQRLSVDTTEDHSLNPNSFQLVLINRDDIEWFAGWSFI</sequence>